<evidence type="ECO:0000313" key="4">
    <source>
        <dbReference type="Proteomes" id="UP001056132"/>
    </source>
</evidence>
<evidence type="ECO:0000313" key="1">
    <source>
        <dbReference type="EMBL" id="TSP12201.1"/>
    </source>
</evidence>
<evidence type="ECO:0000313" key="3">
    <source>
        <dbReference type="Proteomes" id="UP000318943"/>
    </source>
</evidence>
<keyword evidence="3" id="KW-1185">Reference proteome</keyword>
<name>A0AAE9L3Q6_9BURK</name>
<dbReference type="KEGG" id="ccam:M5D45_23745"/>
<dbReference type="EMBL" id="CP097331">
    <property type="protein sequence ID" value="URF06148.1"/>
    <property type="molecule type" value="Genomic_DNA"/>
</dbReference>
<protein>
    <submittedName>
        <fullName evidence="2">Uncharacterized protein</fullName>
    </submittedName>
</protein>
<reference evidence="2" key="2">
    <citation type="journal article" date="2022" name="Microbiol. Resour. Announc.">
        <title>Genome Sequence of Cupriavidus campinensis Strain G5, a Member of a Bacterial Consortium Capable of Polyethylene Degradation.</title>
        <authorList>
            <person name="Schneider B."/>
            <person name="Pfeiffer F."/>
            <person name="Dyall-Smith M."/>
            <person name="Kunte H.J."/>
        </authorList>
    </citation>
    <scope>NUCLEOTIDE SEQUENCE</scope>
    <source>
        <strain evidence="2">G5</strain>
    </source>
</reference>
<dbReference type="AlphaFoldDB" id="A0AAE9L3Q6"/>
<dbReference type="RefSeq" id="WP_144198348.1">
    <property type="nucleotide sequence ID" value="NZ_CAJPVH010000001.1"/>
</dbReference>
<sequence length="103" mass="11433">MHKRNSPRQQGPASDAEGLSALLYQLSHLISQGMLRPEFVRDLGDELHAEIDMLLKSPRAKHQDVAGLSDARARFDETLLCARSKLLLDAVNRTEAPLNPSCE</sequence>
<reference evidence="1 3" key="1">
    <citation type="submission" date="2019-05" db="EMBL/GenBank/DDBJ databases">
        <title>Whole genome sequence analysis of Cupriavidus campinensis S14E4C strain.</title>
        <authorList>
            <person name="Abbaszade G."/>
            <person name="Szabo A."/>
            <person name="Toumi M."/>
            <person name="Toth E."/>
        </authorList>
    </citation>
    <scope>NUCLEOTIDE SEQUENCE [LARGE SCALE GENOMIC DNA]</scope>
    <source>
        <strain evidence="1 3">S14E4C</strain>
    </source>
</reference>
<dbReference type="Proteomes" id="UP001056132">
    <property type="component" value="Chromosome 2"/>
</dbReference>
<evidence type="ECO:0000313" key="2">
    <source>
        <dbReference type="EMBL" id="URF06148.1"/>
    </source>
</evidence>
<dbReference type="Proteomes" id="UP000318943">
    <property type="component" value="Unassembled WGS sequence"/>
</dbReference>
<accession>A0AAE9L3Q6</accession>
<gene>
    <name evidence="1" type="ORF">FGG12_14425</name>
    <name evidence="2" type="ORF">M5D45_23745</name>
</gene>
<organism evidence="2 4">
    <name type="scientific">Cupriavidus campinensis</name>
    <dbReference type="NCBI Taxonomy" id="151783"/>
    <lineage>
        <taxon>Bacteria</taxon>
        <taxon>Pseudomonadati</taxon>
        <taxon>Pseudomonadota</taxon>
        <taxon>Betaproteobacteria</taxon>
        <taxon>Burkholderiales</taxon>
        <taxon>Burkholderiaceae</taxon>
        <taxon>Cupriavidus</taxon>
    </lineage>
</organism>
<proteinExistence type="predicted"/>
<dbReference type="EMBL" id="VCIZ01000007">
    <property type="protein sequence ID" value="TSP12201.1"/>
    <property type="molecule type" value="Genomic_DNA"/>
</dbReference>
<reference evidence="2" key="3">
    <citation type="submission" date="2022-05" db="EMBL/GenBank/DDBJ databases">
        <authorList>
            <person name="Kunte H.-J."/>
        </authorList>
    </citation>
    <scope>NUCLEOTIDE SEQUENCE</scope>
    <source>
        <strain evidence="2">G5</strain>
    </source>
</reference>